<organism evidence="1 2">
    <name type="scientific">Zophobas morio</name>
    <dbReference type="NCBI Taxonomy" id="2755281"/>
    <lineage>
        <taxon>Eukaryota</taxon>
        <taxon>Metazoa</taxon>
        <taxon>Ecdysozoa</taxon>
        <taxon>Arthropoda</taxon>
        <taxon>Hexapoda</taxon>
        <taxon>Insecta</taxon>
        <taxon>Pterygota</taxon>
        <taxon>Neoptera</taxon>
        <taxon>Endopterygota</taxon>
        <taxon>Coleoptera</taxon>
        <taxon>Polyphaga</taxon>
        <taxon>Cucujiformia</taxon>
        <taxon>Tenebrionidae</taxon>
        <taxon>Zophobas</taxon>
    </lineage>
</organism>
<comment type="caution">
    <text evidence="1">The sequence shown here is derived from an EMBL/GenBank/DDBJ whole genome shotgun (WGS) entry which is preliminary data.</text>
</comment>
<evidence type="ECO:0000313" key="2">
    <source>
        <dbReference type="Proteomes" id="UP001168821"/>
    </source>
</evidence>
<name>A0AA38HI75_9CUCU</name>
<proteinExistence type="predicted"/>
<keyword evidence="2" id="KW-1185">Reference proteome</keyword>
<protein>
    <submittedName>
        <fullName evidence="1">Uncharacterized protein</fullName>
    </submittedName>
</protein>
<reference evidence="1" key="1">
    <citation type="journal article" date="2023" name="G3 (Bethesda)">
        <title>Whole genome assemblies of Zophobas morio and Tenebrio molitor.</title>
        <authorList>
            <person name="Kaur S."/>
            <person name="Stinson S.A."/>
            <person name="diCenzo G.C."/>
        </authorList>
    </citation>
    <scope>NUCLEOTIDE SEQUENCE</scope>
    <source>
        <strain evidence="1">QUZm001</strain>
    </source>
</reference>
<evidence type="ECO:0000313" key="1">
    <source>
        <dbReference type="EMBL" id="KAJ3615465.1"/>
    </source>
</evidence>
<sequence length="132" mass="14455">MSFSPSVVRGASLASPQFRYLAGETHVWCTPQSSAPHLIWFIEVQQGAGTIALANGKTLGSSLIQFKDVRQSSILSVFLSFGCRYVPSTSGKGRFLLSRVFRSFVCSRRGAMLCVRRSASTSGNIEFTLYFS</sequence>
<gene>
    <name evidence="1" type="ORF">Zmor_016395</name>
</gene>
<accession>A0AA38HI75</accession>
<dbReference type="AlphaFoldDB" id="A0AA38HI75"/>
<dbReference type="Proteomes" id="UP001168821">
    <property type="component" value="Unassembled WGS sequence"/>
</dbReference>
<dbReference type="EMBL" id="JALNTZ010004128">
    <property type="protein sequence ID" value="KAJ3615465.1"/>
    <property type="molecule type" value="Genomic_DNA"/>
</dbReference>